<feature type="compositionally biased region" description="Acidic residues" evidence="1">
    <location>
        <begin position="622"/>
        <end position="639"/>
    </location>
</feature>
<feature type="compositionally biased region" description="Polar residues" evidence="1">
    <location>
        <begin position="341"/>
        <end position="357"/>
    </location>
</feature>
<feature type="region of interest" description="Disordered" evidence="1">
    <location>
        <begin position="207"/>
        <end position="476"/>
    </location>
</feature>
<gene>
    <name evidence="3" type="ORF">BGZ80_011540</name>
</gene>
<organism evidence="3 4">
    <name type="scientific">Entomortierella chlamydospora</name>
    <dbReference type="NCBI Taxonomy" id="101097"/>
    <lineage>
        <taxon>Eukaryota</taxon>
        <taxon>Fungi</taxon>
        <taxon>Fungi incertae sedis</taxon>
        <taxon>Mucoromycota</taxon>
        <taxon>Mortierellomycotina</taxon>
        <taxon>Mortierellomycetes</taxon>
        <taxon>Mortierellales</taxon>
        <taxon>Mortierellaceae</taxon>
        <taxon>Entomortierella</taxon>
    </lineage>
</organism>
<sequence length="700" mass="77034">MELMKENQPVQLEATWNERSVDGLDLLLKASQKTTPPKNAVQKKSKVPSMVLAGSYETPVIVGRGSQATLNLGRINKQVSRRHAIVQWCAESSAFQIIVLGQNGVRINGTGYPSGQQKILREGDIVDLVGVKMLFREPVEPSPKLQENQDYLEQSDVESTPLGLVTPKRTPKKVPAYQLATPDHSSSIHESLQLTPTARMPHKMLKYNTSSTDRVPFDSPSSDVGTEFGSSPVQSRPIFTLPLNASPVRRPIGLETPKSEANFSMDGQFPDSPSKHSTQRTPLAPLSLADNRQPNAPKPRTTTSHTSTVPSSQTLSSPSKTKASGVLKQSSPGNVEKQQHKSNASANETENIKPSTSKQEKSKATKDQHKPTQETTKVKATHKSATEVMPKADKTTTSGPLASSDKGQVHPAKVSKEGTKKSIPPSSPIKHTKEQTSESFEKKLKQNDTEDPEGDEFPSSSRESSPEEPATKSPVDYTESIIDTLVFARKKKSMTLSELYEEMIASQPSLVASQSPEEIKEQMLQCLSSASCVGKISRKGKDAYNKPLESQWYYIPEADHNVMRKLTRQEVMPSARKCTLKDKQYFFKMPPKLPYHRKSTSPYAVKQAVRRTKELSKLSGADETEDGEESSSDPDEESAELVLSTKKRKSANSGHVEKKRKSVVSSEKAEAKDKRAEDDEDDDVQNDSLDDVSELSGLSD</sequence>
<dbReference type="Pfam" id="PF00498">
    <property type="entry name" value="FHA"/>
    <property type="match status" value="1"/>
</dbReference>
<dbReference type="InterPro" id="IPR000253">
    <property type="entry name" value="FHA_dom"/>
</dbReference>
<feature type="compositionally biased region" description="Basic and acidic residues" evidence="1">
    <location>
        <begin position="358"/>
        <end position="372"/>
    </location>
</feature>
<feature type="region of interest" description="Disordered" evidence="1">
    <location>
        <begin position="596"/>
        <end position="700"/>
    </location>
</feature>
<dbReference type="InterPro" id="IPR008984">
    <property type="entry name" value="SMAD_FHA_dom_sf"/>
</dbReference>
<evidence type="ECO:0000259" key="2">
    <source>
        <dbReference type="PROSITE" id="PS50006"/>
    </source>
</evidence>
<feature type="compositionally biased region" description="Low complexity" evidence="1">
    <location>
        <begin position="301"/>
        <end position="314"/>
    </location>
</feature>
<dbReference type="AlphaFoldDB" id="A0A9P6N2X6"/>
<proteinExistence type="predicted"/>
<feature type="compositionally biased region" description="Polar residues" evidence="1">
    <location>
        <begin position="207"/>
        <end position="234"/>
    </location>
</feature>
<feature type="compositionally biased region" description="Polar residues" evidence="1">
    <location>
        <begin position="315"/>
        <end position="333"/>
    </location>
</feature>
<evidence type="ECO:0000313" key="4">
    <source>
        <dbReference type="Proteomes" id="UP000703661"/>
    </source>
</evidence>
<dbReference type="Proteomes" id="UP000703661">
    <property type="component" value="Unassembled WGS sequence"/>
</dbReference>
<dbReference type="OrthoDB" id="5348546at2759"/>
<reference evidence="3" key="1">
    <citation type="journal article" date="2020" name="Fungal Divers.">
        <title>Resolving the Mortierellaceae phylogeny through synthesis of multi-gene phylogenetics and phylogenomics.</title>
        <authorList>
            <person name="Vandepol N."/>
            <person name="Liber J."/>
            <person name="Desiro A."/>
            <person name="Na H."/>
            <person name="Kennedy M."/>
            <person name="Barry K."/>
            <person name="Grigoriev I.V."/>
            <person name="Miller A.N."/>
            <person name="O'Donnell K."/>
            <person name="Stajich J.E."/>
            <person name="Bonito G."/>
        </authorList>
    </citation>
    <scope>NUCLEOTIDE SEQUENCE</scope>
    <source>
        <strain evidence="3">NRRL 2769</strain>
    </source>
</reference>
<feature type="compositionally biased region" description="Basic and acidic residues" evidence="1">
    <location>
        <begin position="667"/>
        <end position="677"/>
    </location>
</feature>
<evidence type="ECO:0000313" key="3">
    <source>
        <dbReference type="EMBL" id="KAG0022659.1"/>
    </source>
</evidence>
<name>A0A9P6N2X6_9FUNG</name>
<dbReference type="EMBL" id="JAAAID010000094">
    <property type="protein sequence ID" value="KAG0022659.1"/>
    <property type="molecule type" value="Genomic_DNA"/>
</dbReference>
<accession>A0A9P6N2X6</accession>
<dbReference type="SUPFAM" id="SSF49879">
    <property type="entry name" value="SMAD/FHA domain"/>
    <property type="match status" value="1"/>
</dbReference>
<feature type="domain" description="FHA" evidence="2">
    <location>
        <begin position="60"/>
        <end position="112"/>
    </location>
</feature>
<dbReference type="Gene3D" id="2.60.200.20">
    <property type="match status" value="1"/>
</dbReference>
<feature type="compositionally biased region" description="Basic and acidic residues" evidence="1">
    <location>
        <begin position="431"/>
        <end position="448"/>
    </location>
</feature>
<protein>
    <recommendedName>
        <fullName evidence="2">FHA domain-containing protein</fullName>
    </recommendedName>
</protein>
<feature type="compositionally biased region" description="Acidic residues" evidence="1">
    <location>
        <begin position="678"/>
        <end position="693"/>
    </location>
</feature>
<comment type="caution">
    <text evidence="3">The sequence shown here is derived from an EMBL/GenBank/DDBJ whole genome shotgun (WGS) entry which is preliminary data.</text>
</comment>
<dbReference type="PROSITE" id="PS50006">
    <property type="entry name" value="FHA_DOMAIN"/>
    <property type="match status" value="1"/>
</dbReference>
<keyword evidence="4" id="KW-1185">Reference proteome</keyword>
<dbReference type="CDD" id="cd22699">
    <property type="entry name" value="FHA_PLM2-like"/>
    <property type="match status" value="1"/>
</dbReference>
<evidence type="ECO:0000256" key="1">
    <source>
        <dbReference type="SAM" id="MobiDB-lite"/>
    </source>
</evidence>